<keyword evidence="2" id="KW-1185">Reference proteome</keyword>
<dbReference type="Gramene" id="RZC53979">
    <property type="protein sequence ID" value="RZC53979"/>
    <property type="gene ID" value="C5167_012827"/>
</dbReference>
<protein>
    <submittedName>
        <fullName evidence="1">Uncharacterized protein</fullName>
    </submittedName>
</protein>
<dbReference type="AlphaFoldDB" id="A0A4Y7J2L6"/>
<evidence type="ECO:0000313" key="1">
    <source>
        <dbReference type="EMBL" id="RZC53979.1"/>
    </source>
</evidence>
<organism evidence="1 2">
    <name type="scientific">Papaver somniferum</name>
    <name type="common">Opium poppy</name>
    <dbReference type="NCBI Taxonomy" id="3469"/>
    <lineage>
        <taxon>Eukaryota</taxon>
        <taxon>Viridiplantae</taxon>
        <taxon>Streptophyta</taxon>
        <taxon>Embryophyta</taxon>
        <taxon>Tracheophyta</taxon>
        <taxon>Spermatophyta</taxon>
        <taxon>Magnoliopsida</taxon>
        <taxon>Ranunculales</taxon>
        <taxon>Papaveraceae</taxon>
        <taxon>Papaveroideae</taxon>
        <taxon>Papaver</taxon>
    </lineage>
</organism>
<proteinExistence type="predicted"/>
<gene>
    <name evidence="1" type="ORF">C5167_012827</name>
</gene>
<evidence type="ECO:0000313" key="2">
    <source>
        <dbReference type="Proteomes" id="UP000316621"/>
    </source>
</evidence>
<name>A0A4Y7J2L6_PAPSO</name>
<sequence length="106" mass="11955">MDGVRRCVARIHKTNCGDITADDLNERQVREDLICQGFAGSRDLEYFIHPVTRLREAGVDDEGEVIEISKCECIIWLAKGYLPSISVHIGAPGIQVYILMHLQQDE</sequence>
<accession>A0A4Y7J2L6</accession>
<dbReference type="EMBL" id="CM010717">
    <property type="protein sequence ID" value="RZC53979.1"/>
    <property type="molecule type" value="Genomic_DNA"/>
</dbReference>
<dbReference type="Proteomes" id="UP000316621">
    <property type="component" value="Chromosome 3"/>
</dbReference>
<reference evidence="1 2" key="1">
    <citation type="journal article" date="2018" name="Science">
        <title>The opium poppy genome and morphinan production.</title>
        <authorList>
            <person name="Guo L."/>
            <person name="Winzer T."/>
            <person name="Yang X."/>
            <person name="Li Y."/>
            <person name="Ning Z."/>
            <person name="He Z."/>
            <person name="Teodor R."/>
            <person name="Lu Y."/>
            <person name="Bowser T.A."/>
            <person name="Graham I.A."/>
            <person name="Ye K."/>
        </authorList>
    </citation>
    <scope>NUCLEOTIDE SEQUENCE [LARGE SCALE GENOMIC DNA]</scope>
    <source>
        <strain evidence="2">cv. HN1</strain>
        <tissue evidence="1">Leaves</tissue>
    </source>
</reference>